<comment type="caution">
    <text evidence="2">The sequence shown here is derived from an EMBL/GenBank/DDBJ whole genome shotgun (WGS) entry which is preliminary data.</text>
</comment>
<dbReference type="InterPro" id="IPR029069">
    <property type="entry name" value="HotDog_dom_sf"/>
</dbReference>
<dbReference type="InterPro" id="IPR050965">
    <property type="entry name" value="UPF0336/Enoyl-CoA_hydratase"/>
</dbReference>
<accession>A0ABM9JRK9</accession>
<keyword evidence="3" id="KW-1185">Reference proteome</keyword>
<evidence type="ECO:0000259" key="1">
    <source>
        <dbReference type="Pfam" id="PF01575"/>
    </source>
</evidence>
<dbReference type="Proteomes" id="UP001189616">
    <property type="component" value="Unassembled WGS sequence"/>
</dbReference>
<evidence type="ECO:0000313" key="3">
    <source>
        <dbReference type="Proteomes" id="UP001189616"/>
    </source>
</evidence>
<dbReference type="Pfam" id="PF01575">
    <property type="entry name" value="MaoC_dehydratas"/>
    <property type="match status" value="1"/>
</dbReference>
<proteinExistence type="predicted"/>
<dbReference type="EMBL" id="CATYWO010000011">
    <property type="protein sequence ID" value="CAJ0802010.1"/>
    <property type="molecule type" value="Genomic_DNA"/>
</dbReference>
<feature type="domain" description="MaoC-like" evidence="1">
    <location>
        <begin position="7"/>
        <end position="84"/>
    </location>
</feature>
<organism evidence="2 3">
    <name type="scientific">Ralstonia condita</name>
    <dbReference type="NCBI Taxonomy" id="3058600"/>
    <lineage>
        <taxon>Bacteria</taxon>
        <taxon>Pseudomonadati</taxon>
        <taxon>Pseudomonadota</taxon>
        <taxon>Betaproteobacteria</taxon>
        <taxon>Burkholderiales</taxon>
        <taxon>Burkholderiaceae</taxon>
        <taxon>Ralstonia</taxon>
    </lineage>
</organism>
<dbReference type="CDD" id="cd03449">
    <property type="entry name" value="R_hydratase"/>
    <property type="match status" value="1"/>
</dbReference>
<dbReference type="Gene3D" id="3.10.129.10">
    <property type="entry name" value="Hotdog Thioesterase"/>
    <property type="match status" value="2"/>
</dbReference>
<reference evidence="2 3" key="1">
    <citation type="submission" date="2023-07" db="EMBL/GenBank/DDBJ databases">
        <authorList>
            <person name="Peeters C."/>
        </authorList>
    </citation>
    <scope>NUCLEOTIDE SEQUENCE [LARGE SCALE GENOMIC DNA]</scope>
    <source>
        <strain evidence="2 3">LMG 7141</strain>
    </source>
</reference>
<evidence type="ECO:0000313" key="2">
    <source>
        <dbReference type="EMBL" id="CAJ0802010.1"/>
    </source>
</evidence>
<sequence>MQTPSLRVLTQADFNRFAALSRDDNPIHCDPAFATTTHFGATVAHGMFLFSLLSAQMTRSFPQPMLPIAQSLMFPRPTFVADGVAAVLALQPSPGPQAIALDTEVRCLQRRGEALDDPAAQVTAHGQAELLLDADAAALAALADAAPAGDSVQPAGDATLYHLRVGQSAQAIRAFTDADVSGYAALAGDVNPFYTDAVFARSRGFDGALVPLPLLAGMFSDLLGTRLPGRGTGWMKQVLRLRSAACVGEPLTASVRIVRLRADKALVNLATDVRGADGRIVLHGEALVLVRNLEDKRTELAA</sequence>
<gene>
    <name evidence="2" type="ORF">LMG7141_04049</name>
</gene>
<dbReference type="PANTHER" id="PTHR43437:SF3">
    <property type="entry name" value="HYDROXYACYL-THIOESTER DEHYDRATASE TYPE 2, MITOCHONDRIAL"/>
    <property type="match status" value="1"/>
</dbReference>
<dbReference type="RefSeq" id="WP_316659690.1">
    <property type="nucleotide sequence ID" value="NZ_CATYWO010000011.1"/>
</dbReference>
<protein>
    <recommendedName>
        <fullName evidence="1">MaoC-like domain-containing protein</fullName>
    </recommendedName>
</protein>
<dbReference type="PANTHER" id="PTHR43437">
    <property type="entry name" value="HYDROXYACYL-THIOESTER DEHYDRATASE TYPE 2, MITOCHONDRIAL-RELATED"/>
    <property type="match status" value="1"/>
</dbReference>
<dbReference type="InterPro" id="IPR002539">
    <property type="entry name" value="MaoC-like_dom"/>
</dbReference>
<name>A0ABM9JRK9_9RALS</name>
<dbReference type="SUPFAM" id="SSF54637">
    <property type="entry name" value="Thioesterase/thiol ester dehydrase-isomerase"/>
    <property type="match status" value="2"/>
</dbReference>